<reference evidence="2 3" key="1">
    <citation type="journal article" date="2018" name="Front. Plant Sci.">
        <title>Red Clover (Trifolium pratense) and Zigzag Clover (T. medium) - A Picture of Genomic Similarities and Differences.</title>
        <authorList>
            <person name="Dluhosova J."/>
            <person name="Istvanek J."/>
            <person name="Nedelnik J."/>
            <person name="Repkova J."/>
        </authorList>
    </citation>
    <scope>NUCLEOTIDE SEQUENCE [LARGE SCALE GENOMIC DNA]</scope>
    <source>
        <strain evidence="3">cv. 10/8</strain>
        <tissue evidence="2">Leaf</tissue>
    </source>
</reference>
<feature type="compositionally biased region" description="Basic and acidic residues" evidence="1">
    <location>
        <begin position="1"/>
        <end position="10"/>
    </location>
</feature>
<evidence type="ECO:0000313" key="2">
    <source>
        <dbReference type="EMBL" id="MCI52261.1"/>
    </source>
</evidence>
<sequence>MEQNVERDGLGRQCRAHSSAHREAAAANLPPKRGRRRQAPPPVQGTHDQEAGGQARVSDDHVQDDHKLM</sequence>
<proteinExistence type="predicted"/>
<comment type="caution">
    <text evidence="2">The sequence shown here is derived from an EMBL/GenBank/DDBJ whole genome shotgun (WGS) entry which is preliminary data.</text>
</comment>
<dbReference type="EMBL" id="LXQA010444509">
    <property type="protein sequence ID" value="MCI52261.1"/>
    <property type="molecule type" value="Genomic_DNA"/>
</dbReference>
<evidence type="ECO:0000256" key="1">
    <source>
        <dbReference type="SAM" id="MobiDB-lite"/>
    </source>
</evidence>
<name>A0A392STT7_9FABA</name>
<protein>
    <submittedName>
        <fullName evidence="2">Uncharacterized protein</fullName>
    </submittedName>
</protein>
<evidence type="ECO:0000313" key="3">
    <source>
        <dbReference type="Proteomes" id="UP000265520"/>
    </source>
</evidence>
<dbReference type="Proteomes" id="UP000265520">
    <property type="component" value="Unassembled WGS sequence"/>
</dbReference>
<feature type="compositionally biased region" description="Basic and acidic residues" evidence="1">
    <location>
        <begin position="57"/>
        <end position="69"/>
    </location>
</feature>
<keyword evidence="3" id="KW-1185">Reference proteome</keyword>
<feature type="region of interest" description="Disordered" evidence="1">
    <location>
        <begin position="1"/>
        <end position="69"/>
    </location>
</feature>
<accession>A0A392STT7</accession>
<dbReference type="AlphaFoldDB" id="A0A392STT7"/>
<organism evidence="2 3">
    <name type="scientific">Trifolium medium</name>
    <dbReference type="NCBI Taxonomy" id="97028"/>
    <lineage>
        <taxon>Eukaryota</taxon>
        <taxon>Viridiplantae</taxon>
        <taxon>Streptophyta</taxon>
        <taxon>Embryophyta</taxon>
        <taxon>Tracheophyta</taxon>
        <taxon>Spermatophyta</taxon>
        <taxon>Magnoliopsida</taxon>
        <taxon>eudicotyledons</taxon>
        <taxon>Gunneridae</taxon>
        <taxon>Pentapetalae</taxon>
        <taxon>rosids</taxon>
        <taxon>fabids</taxon>
        <taxon>Fabales</taxon>
        <taxon>Fabaceae</taxon>
        <taxon>Papilionoideae</taxon>
        <taxon>50 kb inversion clade</taxon>
        <taxon>NPAAA clade</taxon>
        <taxon>Hologalegina</taxon>
        <taxon>IRL clade</taxon>
        <taxon>Trifolieae</taxon>
        <taxon>Trifolium</taxon>
    </lineage>
</organism>